<evidence type="ECO:0000313" key="2">
    <source>
        <dbReference type="EMBL" id="KAF7271380.1"/>
    </source>
</evidence>
<name>A0A834M9F3_RHYFE</name>
<dbReference type="OrthoDB" id="8187586at2759"/>
<dbReference type="AlphaFoldDB" id="A0A834M9F3"/>
<accession>A0A834M9F3</accession>
<comment type="caution">
    <text evidence="2">The sequence shown here is derived from an EMBL/GenBank/DDBJ whole genome shotgun (WGS) entry which is preliminary data.</text>
</comment>
<organism evidence="2 3">
    <name type="scientific">Rhynchophorus ferrugineus</name>
    <name type="common">Red palm weevil</name>
    <name type="synonym">Curculio ferrugineus</name>
    <dbReference type="NCBI Taxonomy" id="354439"/>
    <lineage>
        <taxon>Eukaryota</taxon>
        <taxon>Metazoa</taxon>
        <taxon>Ecdysozoa</taxon>
        <taxon>Arthropoda</taxon>
        <taxon>Hexapoda</taxon>
        <taxon>Insecta</taxon>
        <taxon>Pterygota</taxon>
        <taxon>Neoptera</taxon>
        <taxon>Endopterygota</taxon>
        <taxon>Coleoptera</taxon>
        <taxon>Polyphaga</taxon>
        <taxon>Cucujiformia</taxon>
        <taxon>Curculionidae</taxon>
        <taxon>Dryophthorinae</taxon>
        <taxon>Rhynchophorus</taxon>
    </lineage>
</organism>
<proteinExistence type="predicted"/>
<evidence type="ECO:0000256" key="1">
    <source>
        <dbReference type="SAM" id="Phobius"/>
    </source>
</evidence>
<keyword evidence="1" id="KW-0472">Membrane</keyword>
<dbReference type="EMBL" id="JAACXV010013969">
    <property type="protein sequence ID" value="KAF7271380.1"/>
    <property type="molecule type" value="Genomic_DNA"/>
</dbReference>
<evidence type="ECO:0000313" key="3">
    <source>
        <dbReference type="Proteomes" id="UP000625711"/>
    </source>
</evidence>
<evidence type="ECO:0008006" key="4">
    <source>
        <dbReference type="Google" id="ProtNLM"/>
    </source>
</evidence>
<keyword evidence="1" id="KW-1133">Transmembrane helix</keyword>
<keyword evidence="3" id="KW-1185">Reference proteome</keyword>
<sequence>MGVKVDLSLILKVVALVGCCCAIGLSVEGLGSGRLSATLNCFIYATGGYIIVLAVFTGWAIFKEQVDTMVAGCVLIFGFIYNLAAGAALVSYYVQMNWPAVSCVAGVLDMVAGVLMLLDALHAFGVF</sequence>
<feature type="transmembrane region" description="Helical" evidence="1">
    <location>
        <begin position="42"/>
        <end position="62"/>
    </location>
</feature>
<keyword evidence="1" id="KW-0812">Transmembrane</keyword>
<dbReference type="Proteomes" id="UP000625711">
    <property type="component" value="Unassembled WGS sequence"/>
</dbReference>
<feature type="transmembrane region" description="Helical" evidence="1">
    <location>
        <begin position="69"/>
        <end position="92"/>
    </location>
</feature>
<feature type="transmembrane region" description="Helical" evidence="1">
    <location>
        <begin position="98"/>
        <end position="118"/>
    </location>
</feature>
<reference evidence="2" key="1">
    <citation type="submission" date="2020-08" db="EMBL/GenBank/DDBJ databases">
        <title>Genome sequencing and assembly of the red palm weevil Rhynchophorus ferrugineus.</title>
        <authorList>
            <person name="Dias G.B."/>
            <person name="Bergman C.M."/>
            <person name="Manee M."/>
        </authorList>
    </citation>
    <scope>NUCLEOTIDE SEQUENCE</scope>
    <source>
        <strain evidence="2">AA-2017</strain>
        <tissue evidence="2">Whole larva</tissue>
    </source>
</reference>
<protein>
    <recommendedName>
        <fullName evidence="4">MARVEL domain-containing protein</fullName>
    </recommendedName>
</protein>
<gene>
    <name evidence="2" type="ORF">GWI33_015735</name>
</gene>
<feature type="transmembrane region" description="Helical" evidence="1">
    <location>
        <begin position="7"/>
        <end position="27"/>
    </location>
</feature>